<proteinExistence type="predicted"/>
<dbReference type="InterPro" id="IPR055356">
    <property type="entry name" value="ZP-N"/>
</dbReference>
<feature type="non-terminal residue" evidence="3">
    <location>
        <position position="550"/>
    </location>
</feature>
<dbReference type="PROSITE" id="PS51034">
    <property type="entry name" value="ZP_2"/>
    <property type="match status" value="1"/>
</dbReference>
<dbReference type="OrthoDB" id="8945590at2759"/>
<gene>
    <name evidence="3" type="primary">Zp2_0</name>
    <name evidence="3" type="ORF">CHIMIN_R11857</name>
</gene>
<sequence>DGISFTGTTLTWTVPSVIPTLVVQESTFLSKNILMGVDGQVIVNPEEKNYLLEHNETHIEITIPIGAEGGKLKSSISGGVYGIIYSINLFLEHTWTDADWQTTKYTVIKSITTPFMPQIPTVINNTLPEERLFNVAFGHFLPDVSLVAIAIGNVPFTLREAQHHGFKIYETSFSDRMKGFILEVSFDDPYVLKEYVNRNETKYTLLVNYTISVGPEMTPYYHSAEVECVIADIELPEAVGYCDEENLYLAIPTFGLHQYWNLYLGNKPLNRHVALTNGYLAATNATHLTLQIPLFAVGVIYEDVSFQKIKARFDVALRKARTMEILQMFSVSCNFNSSAFIICHPDGTITVSAQMKTIPAIDMSKTKLRDSSCKPREYNEGHAFFKFRVTTCGTSVRFEGDHIIYENEISYEKETLPGQSMPTITRDPDYRLTVLCYYRVKETLVLGAFASDPFISPPFGSGTMVPRSNIAVYRRIRQALNVVSRVSKDESFVEFYEPDMAILKRLVEPVFLEVELKDESPDTELYLENCWVTGSLDFNSTPRWNLTVDG</sequence>
<dbReference type="InterPro" id="IPR042235">
    <property type="entry name" value="ZP-C_dom"/>
</dbReference>
<dbReference type="PANTHER" id="PTHR47130">
    <property type="entry name" value="SI:DKEY-19B23.11-RELATED"/>
    <property type="match status" value="1"/>
</dbReference>
<dbReference type="InterPro" id="IPR055355">
    <property type="entry name" value="ZP-C"/>
</dbReference>
<dbReference type="Pfam" id="PF26562">
    <property type="entry name" value="Ig-like"/>
    <property type="match status" value="1"/>
</dbReference>
<dbReference type="Gene3D" id="2.60.40.4100">
    <property type="entry name" value="Zona pellucida, ZP-C domain"/>
    <property type="match status" value="1"/>
</dbReference>
<evidence type="ECO:0000313" key="3">
    <source>
        <dbReference type="EMBL" id="NWY52002.1"/>
    </source>
</evidence>
<dbReference type="AlphaFoldDB" id="A0A7K7F3H9"/>
<dbReference type="EMBL" id="VZSF01002275">
    <property type="protein sequence ID" value="NWY52002.1"/>
    <property type="molecule type" value="Genomic_DNA"/>
</dbReference>
<organism evidence="3 4">
    <name type="scientific">Chionis minor</name>
    <name type="common">Black-faced sheathbill</name>
    <dbReference type="NCBI Taxonomy" id="227182"/>
    <lineage>
        <taxon>Eukaryota</taxon>
        <taxon>Metazoa</taxon>
        <taxon>Chordata</taxon>
        <taxon>Craniata</taxon>
        <taxon>Vertebrata</taxon>
        <taxon>Euteleostomi</taxon>
        <taxon>Archelosauria</taxon>
        <taxon>Archosauria</taxon>
        <taxon>Dinosauria</taxon>
        <taxon>Saurischia</taxon>
        <taxon>Theropoda</taxon>
        <taxon>Coelurosauria</taxon>
        <taxon>Aves</taxon>
        <taxon>Neognathae</taxon>
        <taxon>Neoaves</taxon>
        <taxon>Charadriiformes</taxon>
        <taxon>Chionididae</taxon>
        <taxon>Chionis</taxon>
    </lineage>
</organism>
<feature type="domain" description="ZP" evidence="2">
    <location>
        <begin position="342"/>
        <end position="550"/>
    </location>
</feature>
<accession>A0A7K7F3H9</accession>
<keyword evidence="1" id="KW-1015">Disulfide bond</keyword>
<dbReference type="Pfam" id="PF00100">
    <property type="entry name" value="Zona_pellucida"/>
    <property type="match status" value="1"/>
</dbReference>
<protein>
    <submittedName>
        <fullName evidence="3">ZP2 protein</fullName>
    </submittedName>
</protein>
<dbReference type="PANTHER" id="PTHR47130:SF5">
    <property type="entry name" value="ZP DOMAIN-CONTAINING PROTEIN"/>
    <property type="match status" value="1"/>
</dbReference>
<evidence type="ECO:0000256" key="1">
    <source>
        <dbReference type="ARBA" id="ARBA00023157"/>
    </source>
</evidence>
<comment type="caution">
    <text evidence="3">The sequence shown here is derived from an EMBL/GenBank/DDBJ whole genome shotgun (WGS) entry which is preliminary data.</text>
</comment>
<dbReference type="InterPro" id="IPR001507">
    <property type="entry name" value="ZP_dom"/>
</dbReference>
<keyword evidence="4" id="KW-1185">Reference proteome</keyword>
<evidence type="ECO:0000259" key="2">
    <source>
        <dbReference type="PROSITE" id="PS51034"/>
    </source>
</evidence>
<dbReference type="SMART" id="SM00241">
    <property type="entry name" value="ZP"/>
    <property type="match status" value="1"/>
</dbReference>
<reference evidence="3 4" key="1">
    <citation type="submission" date="2019-09" db="EMBL/GenBank/DDBJ databases">
        <title>Bird 10,000 Genomes (B10K) Project - Family phase.</title>
        <authorList>
            <person name="Zhang G."/>
        </authorList>
    </citation>
    <scope>NUCLEOTIDE SEQUENCE [LARGE SCALE GENOMIC DNA]</scope>
    <source>
        <strain evidence="3">B10K-UC-030-51</strain>
    </source>
</reference>
<dbReference type="Proteomes" id="UP000557271">
    <property type="component" value="Unassembled WGS sequence"/>
</dbReference>
<name>A0A7K7F3H9_CHIMN</name>
<dbReference type="Pfam" id="PF23344">
    <property type="entry name" value="ZP-N"/>
    <property type="match status" value="1"/>
</dbReference>
<evidence type="ECO:0000313" key="4">
    <source>
        <dbReference type="Proteomes" id="UP000557271"/>
    </source>
</evidence>
<dbReference type="Gene3D" id="2.60.40.3210">
    <property type="entry name" value="Zona pellucida, ZP-N domain"/>
    <property type="match status" value="1"/>
</dbReference>
<feature type="non-terminal residue" evidence="3">
    <location>
        <position position="1"/>
    </location>
</feature>
<dbReference type="InterPro" id="IPR058876">
    <property type="entry name" value="Ig-like_ZP"/>
</dbReference>